<protein>
    <submittedName>
        <fullName evidence="2">Uncharacterized protein</fullName>
    </submittedName>
</protein>
<proteinExistence type="predicted"/>
<feature type="compositionally biased region" description="Basic and acidic residues" evidence="1">
    <location>
        <begin position="63"/>
        <end position="79"/>
    </location>
</feature>
<feature type="compositionally biased region" description="Basic and acidic residues" evidence="1">
    <location>
        <begin position="123"/>
        <end position="134"/>
    </location>
</feature>
<feature type="region of interest" description="Disordered" evidence="1">
    <location>
        <begin position="105"/>
        <end position="151"/>
    </location>
</feature>
<feature type="region of interest" description="Disordered" evidence="1">
    <location>
        <begin position="56"/>
        <end position="85"/>
    </location>
</feature>
<dbReference type="Proteomes" id="UP000287651">
    <property type="component" value="Unassembled WGS sequence"/>
</dbReference>
<name>A0A427A9H6_ENSVE</name>
<reference evidence="2 3" key="1">
    <citation type="journal article" date="2014" name="Agronomy (Basel)">
        <title>A Draft Genome Sequence for Ensete ventricosum, the Drought-Tolerant Tree Against Hunger.</title>
        <authorList>
            <person name="Harrison J."/>
            <person name="Moore K.A."/>
            <person name="Paszkiewicz K."/>
            <person name="Jones T."/>
            <person name="Grant M."/>
            <person name="Ambacheew D."/>
            <person name="Muzemil S."/>
            <person name="Studholme D.J."/>
        </authorList>
    </citation>
    <scope>NUCLEOTIDE SEQUENCE [LARGE SCALE GENOMIC DNA]</scope>
</reference>
<evidence type="ECO:0000256" key="1">
    <source>
        <dbReference type="SAM" id="MobiDB-lite"/>
    </source>
</evidence>
<comment type="caution">
    <text evidence="2">The sequence shown here is derived from an EMBL/GenBank/DDBJ whole genome shotgun (WGS) entry which is preliminary data.</text>
</comment>
<dbReference type="AlphaFoldDB" id="A0A427A9H6"/>
<accession>A0A427A9H6</accession>
<evidence type="ECO:0000313" key="2">
    <source>
        <dbReference type="EMBL" id="RRT72869.1"/>
    </source>
</evidence>
<sequence length="192" mass="22190">MLVKGKVRRFESYCSVRAVPSIEVVSAFATRNRSVTIDFDHRRSLLSDNGRFRPSLTDFGRYQSREKEEEGEEKGEPRDPTLFSRSRTVTRRLLDDLQGESLTIAGKRKRCVTPTSPRSFSPLREKKSPTSDRSHRQRNHPRATERAGEKSSARLQVSLFFSLFFFLPPEIDRYRPTMADDDRNQSLSIDFG</sequence>
<organism evidence="2 3">
    <name type="scientific">Ensete ventricosum</name>
    <name type="common">Abyssinian banana</name>
    <name type="synonym">Musa ensete</name>
    <dbReference type="NCBI Taxonomy" id="4639"/>
    <lineage>
        <taxon>Eukaryota</taxon>
        <taxon>Viridiplantae</taxon>
        <taxon>Streptophyta</taxon>
        <taxon>Embryophyta</taxon>
        <taxon>Tracheophyta</taxon>
        <taxon>Spermatophyta</taxon>
        <taxon>Magnoliopsida</taxon>
        <taxon>Liliopsida</taxon>
        <taxon>Zingiberales</taxon>
        <taxon>Musaceae</taxon>
        <taxon>Ensete</taxon>
    </lineage>
</organism>
<gene>
    <name evidence="2" type="ORF">B296_00034030</name>
</gene>
<dbReference type="EMBL" id="AMZH03003266">
    <property type="protein sequence ID" value="RRT72869.1"/>
    <property type="molecule type" value="Genomic_DNA"/>
</dbReference>
<evidence type="ECO:0000313" key="3">
    <source>
        <dbReference type="Proteomes" id="UP000287651"/>
    </source>
</evidence>
<feature type="compositionally biased region" description="Basic and acidic residues" evidence="1">
    <location>
        <begin position="142"/>
        <end position="151"/>
    </location>
</feature>